<organism evidence="2 3">
    <name type="scientific">Stenotrophomonas geniculata N1</name>
    <dbReference type="NCBI Taxonomy" id="1167641"/>
    <lineage>
        <taxon>Bacteria</taxon>
        <taxon>Pseudomonadati</taxon>
        <taxon>Pseudomonadota</taxon>
        <taxon>Gammaproteobacteria</taxon>
        <taxon>Lysobacterales</taxon>
        <taxon>Lysobacteraceae</taxon>
        <taxon>Stenotrophomonas</taxon>
    </lineage>
</organism>
<dbReference type="RefSeq" id="WP_010485993.1">
    <property type="nucleotide sequence ID" value="NZ_AJLO02000012.1"/>
</dbReference>
<gene>
    <name evidence="2" type="ORF">W7K_04890</name>
</gene>
<proteinExistence type="predicted"/>
<protein>
    <recommendedName>
        <fullName evidence="4">Transmembrane protein</fullName>
    </recommendedName>
</protein>
<accession>A0A0L8ADR6</accession>
<keyword evidence="1" id="KW-0812">Transmembrane</keyword>
<keyword evidence="1" id="KW-1133">Transmembrane helix</keyword>
<evidence type="ECO:0000313" key="2">
    <source>
        <dbReference type="EMBL" id="KOF00377.1"/>
    </source>
</evidence>
<sequence>MSRDPWLALENQRRRRHWKQWPWGLIALGLAVLFTVGMFELVLIGAASVRPPGDGGSALNLRAYFIALLVAELLGAVGCVAAAVLAWRLNRGKVAAGLAIILLSLWFGALFYGVL</sequence>
<dbReference type="EMBL" id="AJLO02000012">
    <property type="protein sequence ID" value="KOF00377.1"/>
    <property type="molecule type" value="Genomic_DNA"/>
</dbReference>
<reference evidence="2 3" key="1">
    <citation type="journal article" date="2012" name="J. Bacteriol.">
        <title>Genome sequence of a novel nicotine-degrading strain, Pseudomonas geniculata N1.</title>
        <authorList>
            <person name="Tang H."/>
            <person name="Yu H."/>
            <person name="Tai C."/>
            <person name="Huang K."/>
            <person name="Liu Y."/>
            <person name="Wang L."/>
            <person name="Yao Y."/>
            <person name="Wu G."/>
            <person name="Xu P."/>
        </authorList>
    </citation>
    <scope>NUCLEOTIDE SEQUENCE [LARGE SCALE GENOMIC DNA]</scope>
    <source>
        <strain evidence="2 3">N1</strain>
    </source>
</reference>
<keyword evidence="1" id="KW-0472">Membrane</keyword>
<dbReference type="AlphaFoldDB" id="A0A0L8ADR6"/>
<name>A0A0L8ADR6_9GAMM</name>
<evidence type="ECO:0008006" key="4">
    <source>
        <dbReference type="Google" id="ProtNLM"/>
    </source>
</evidence>
<dbReference type="OrthoDB" id="6008460at2"/>
<comment type="caution">
    <text evidence="2">The sequence shown here is derived from an EMBL/GenBank/DDBJ whole genome shotgun (WGS) entry which is preliminary data.</text>
</comment>
<feature type="transmembrane region" description="Helical" evidence="1">
    <location>
        <begin position="21"/>
        <end position="44"/>
    </location>
</feature>
<evidence type="ECO:0000256" key="1">
    <source>
        <dbReference type="SAM" id="Phobius"/>
    </source>
</evidence>
<dbReference type="Proteomes" id="UP000036890">
    <property type="component" value="Unassembled WGS sequence"/>
</dbReference>
<feature type="transmembrane region" description="Helical" evidence="1">
    <location>
        <begin position="64"/>
        <end position="87"/>
    </location>
</feature>
<feature type="transmembrane region" description="Helical" evidence="1">
    <location>
        <begin position="94"/>
        <end position="114"/>
    </location>
</feature>
<evidence type="ECO:0000313" key="3">
    <source>
        <dbReference type="Proteomes" id="UP000036890"/>
    </source>
</evidence>